<keyword evidence="2" id="KW-0812">Transmembrane</keyword>
<name>A0A814G3I4_9BILA</name>
<dbReference type="Proteomes" id="UP000663864">
    <property type="component" value="Unassembled WGS sequence"/>
</dbReference>
<proteinExistence type="predicted"/>
<keyword evidence="2" id="KW-1133">Transmembrane helix</keyword>
<evidence type="ECO:0000313" key="3">
    <source>
        <dbReference type="EMBL" id="CAF0993610.1"/>
    </source>
</evidence>
<sequence>MSVFSNSFSNNNITDQLIKSLTYDDKPCSQVPSFIVSYFYESPTGWNAVLVGFLACILTIIFLLTCLYYLICRYRYSSELSNNLSSNEQNGTTSMPITNLSQAATTTFINEPGKEIKIMTYTEQISTITGDSVGNRHSNSPNRNALLTNGNTDPSGLRLLQHEHH</sequence>
<keyword evidence="2" id="KW-0472">Membrane</keyword>
<evidence type="ECO:0000313" key="4">
    <source>
        <dbReference type="EMBL" id="CAF3712276.1"/>
    </source>
</evidence>
<reference evidence="3" key="1">
    <citation type="submission" date="2021-02" db="EMBL/GenBank/DDBJ databases">
        <authorList>
            <person name="Nowell W R."/>
        </authorList>
    </citation>
    <scope>NUCLEOTIDE SEQUENCE</scope>
</reference>
<dbReference type="EMBL" id="CAJNOT010000471">
    <property type="protein sequence ID" value="CAF0993610.1"/>
    <property type="molecule type" value="Genomic_DNA"/>
</dbReference>
<dbReference type="Proteomes" id="UP000663836">
    <property type="component" value="Unassembled WGS sequence"/>
</dbReference>
<feature type="compositionally biased region" description="Polar residues" evidence="1">
    <location>
        <begin position="130"/>
        <end position="154"/>
    </location>
</feature>
<evidence type="ECO:0000256" key="2">
    <source>
        <dbReference type="SAM" id="Phobius"/>
    </source>
</evidence>
<protein>
    <submittedName>
        <fullName evidence="3">Uncharacterized protein</fullName>
    </submittedName>
</protein>
<feature type="transmembrane region" description="Helical" evidence="2">
    <location>
        <begin position="48"/>
        <end position="71"/>
    </location>
</feature>
<dbReference type="EMBL" id="CAJOBD010000731">
    <property type="protein sequence ID" value="CAF3712276.1"/>
    <property type="molecule type" value="Genomic_DNA"/>
</dbReference>
<gene>
    <name evidence="4" type="ORF">JBS370_LOCUS10233</name>
    <name evidence="3" type="ORF">ZHD862_LOCUS12151</name>
</gene>
<feature type="region of interest" description="Disordered" evidence="1">
    <location>
        <begin position="130"/>
        <end position="165"/>
    </location>
</feature>
<comment type="caution">
    <text evidence="3">The sequence shown here is derived from an EMBL/GenBank/DDBJ whole genome shotgun (WGS) entry which is preliminary data.</text>
</comment>
<dbReference type="AlphaFoldDB" id="A0A814G3I4"/>
<evidence type="ECO:0000313" key="5">
    <source>
        <dbReference type="Proteomes" id="UP000663864"/>
    </source>
</evidence>
<accession>A0A814G3I4</accession>
<evidence type="ECO:0000256" key="1">
    <source>
        <dbReference type="SAM" id="MobiDB-lite"/>
    </source>
</evidence>
<organism evidence="3 5">
    <name type="scientific">Rotaria sordida</name>
    <dbReference type="NCBI Taxonomy" id="392033"/>
    <lineage>
        <taxon>Eukaryota</taxon>
        <taxon>Metazoa</taxon>
        <taxon>Spiralia</taxon>
        <taxon>Gnathifera</taxon>
        <taxon>Rotifera</taxon>
        <taxon>Eurotatoria</taxon>
        <taxon>Bdelloidea</taxon>
        <taxon>Philodinida</taxon>
        <taxon>Philodinidae</taxon>
        <taxon>Rotaria</taxon>
    </lineage>
</organism>